<evidence type="ECO:0000313" key="3">
    <source>
        <dbReference type="Proteomes" id="UP000233469"/>
    </source>
</evidence>
<dbReference type="VEuPathDB" id="FungiDB:FUN_009376"/>
<dbReference type="PANTHER" id="PTHR37096">
    <property type="entry name" value="YALI0E33429P"/>
    <property type="match status" value="1"/>
</dbReference>
<dbReference type="VEuPathDB" id="FungiDB:RhiirA1_539980"/>
<reference evidence="2 3" key="1">
    <citation type="submission" date="2016-04" db="EMBL/GenBank/DDBJ databases">
        <title>Genome analyses suggest a sexual origin of heterokaryosis in a supposedly ancient asexual fungus.</title>
        <authorList>
            <person name="Ropars J."/>
            <person name="Sedzielewska K."/>
            <person name="Noel J."/>
            <person name="Charron P."/>
            <person name="Farinelli L."/>
            <person name="Marton T."/>
            <person name="Kruger M."/>
            <person name="Pelin A."/>
            <person name="Brachmann A."/>
            <person name="Corradi N."/>
        </authorList>
    </citation>
    <scope>NUCLEOTIDE SEQUENCE [LARGE SCALE GENOMIC DNA]</scope>
    <source>
        <strain evidence="2 3">C2</strain>
    </source>
</reference>
<dbReference type="SUPFAM" id="SSF52540">
    <property type="entry name" value="P-loop containing nucleoside triphosphate hydrolases"/>
    <property type="match status" value="1"/>
</dbReference>
<dbReference type="InterPro" id="IPR051667">
    <property type="entry name" value="Archaeal_ATPase_domain"/>
</dbReference>
<dbReference type="EMBL" id="LLXL01000183">
    <property type="protein sequence ID" value="PKK76457.1"/>
    <property type="molecule type" value="Genomic_DNA"/>
</dbReference>
<evidence type="ECO:0000259" key="1">
    <source>
        <dbReference type="Pfam" id="PF01637"/>
    </source>
</evidence>
<proteinExistence type="predicted"/>
<sequence>MQQPRLHVILGPPSTGKTALIREITTKNENFSPLFINCRNGQFDSPENVHNSLSIQFKTLADKQMKYLEKLPNELEIKDKILDFVNFVAEKGKEKITSDRVSELLSKIVGTLPDWNFWNGYRIPQPILVIDEANLFSQLGNSSKEGASLLKSFLNWLVLNTKEERRFHAILTSSDSFFINWIESQLQIPHVTPYVVGDLSIGEAEDYFEKHVLPQHGCEELKGKFDHVRRITGTRMLIINMYVSEYKNNGGKLEYDEFSVFRQEDDKLRTGLDPFGFPGEPIDPLWDRNDLIKVIKKIVEAENKGFVLERDLIEEIGIRKLHSLVYNNFLHRRQTNMFANDINAPNEVILTAMNQPSLRAMERLLKILA</sequence>
<dbReference type="PANTHER" id="PTHR37096:SF1">
    <property type="entry name" value="AAA+ ATPASE DOMAIN-CONTAINING PROTEIN"/>
    <property type="match status" value="1"/>
</dbReference>
<dbReference type="Proteomes" id="UP000233469">
    <property type="component" value="Unassembled WGS sequence"/>
</dbReference>
<protein>
    <recommendedName>
        <fullName evidence="1">ATPase domain-containing protein</fullName>
    </recommendedName>
</protein>
<feature type="domain" description="ATPase" evidence="1">
    <location>
        <begin position="4"/>
        <end position="183"/>
    </location>
</feature>
<gene>
    <name evidence="2" type="ORF">RhiirC2_772473</name>
</gene>
<evidence type="ECO:0000313" key="2">
    <source>
        <dbReference type="EMBL" id="PKK76457.1"/>
    </source>
</evidence>
<accession>A0A2N1NRF2</accession>
<dbReference type="InterPro" id="IPR011579">
    <property type="entry name" value="ATPase_dom"/>
</dbReference>
<reference evidence="2 3" key="2">
    <citation type="submission" date="2017-10" db="EMBL/GenBank/DDBJ databases">
        <title>Extensive intraspecific genome diversity in a model arbuscular mycorrhizal fungus.</title>
        <authorList>
            <person name="Chen E.C.H."/>
            <person name="Morin E."/>
            <person name="Baudet D."/>
            <person name="Noel J."/>
            <person name="Ndikumana S."/>
            <person name="Charron P."/>
            <person name="St-Onge C."/>
            <person name="Giorgi J."/>
            <person name="Grigoriev I.V."/>
            <person name="Roux C."/>
            <person name="Martin F.M."/>
            <person name="Corradi N."/>
        </authorList>
    </citation>
    <scope>NUCLEOTIDE SEQUENCE [LARGE SCALE GENOMIC DNA]</scope>
    <source>
        <strain evidence="2 3">C2</strain>
    </source>
</reference>
<dbReference type="InterPro" id="IPR027417">
    <property type="entry name" value="P-loop_NTPase"/>
</dbReference>
<organism evidence="2 3">
    <name type="scientific">Rhizophagus irregularis</name>
    <dbReference type="NCBI Taxonomy" id="588596"/>
    <lineage>
        <taxon>Eukaryota</taxon>
        <taxon>Fungi</taxon>
        <taxon>Fungi incertae sedis</taxon>
        <taxon>Mucoromycota</taxon>
        <taxon>Glomeromycotina</taxon>
        <taxon>Glomeromycetes</taxon>
        <taxon>Glomerales</taxon>
        <taxon>Glomeraceae</taxon>
        <taxon>Rhizophagus</taxon>
    </lineage>
</organism>
<dbReference type="VEuPathDB" id="FungiDB:RhiirA1_446143"/>
<dbReference type="AlphaFoldDB" id="A0A2N1NRF2"/>
<dbReference type="Gene3D" id="3.40.50.300">
    <property type="entry name" value="P-loop containing nucleotide triphosphate hydrolases"/>
    <property type="match status" value="1"/>
</dbReference>
<dbReference type="Pfam" id="PF01637">
    <property type="entry name" value="ATPase_2"/>
    <property type="match status" value="1"/>
</dbReference>
<dbReference type="GO" id="GO:0005524">
    <property type="term" value="F:ATP binding"/>
    <property type="evidence" value="ECO:0007669"/>
    <property type="project" value="InterPro"/>
</dbReference>
<dbReference type="VEuPathDB" id="FungiDB:RhiirFUN_026854"/>
<comment type="caution">
    <text evidence="2">The sequence shown here is derived from an EMBL/GenBank/DDBJ whole genome shotgun (WGS) entry which is preliminary data.</text>
</comment>
<name>A0A2N1NRF2_9GLOM</name>
<dbReference type="OrthoDB" id="2150628at2759"/>